<dbReference type="InterPro" id="IPR002156">
    <property type="entry name" value="RNaseH_domain"/>
</dbReference>
<name>A0A2Z6MJS8_TRISU</name>
<dbReference type="InterPro" id="IPR036397">
    <property type="entry name" value="RNaseH_sf"/>
</dbReference>
<dbReference type="SUPFAM" id="SSF53098">
    <property type="entry name" value="Ribonuclease H-like"/>
    <property type="match status" value="1"/>
</dbReference>
<keyword evidence="3" id="KW-1185">Reference proteome</keyword>
<dbReference type="CDD" id="cd06222">
    <property type="entry name" value="RNase_H_like"/>
    <property type="match status" value="1"/>
</dbReference>
<sequence>MLKNDQGQWIDNVDQLQEMVNGFYKKLFTDNGITRDWFQTEITYPELEQSLLSSMAAPISKEEVKRALFNMHPWKAPGPDGFPAGFYQKSWEVVGETVCEFVNKVWEKPSEIAEVNQTDICLIPKITHPEYVKQFRPISLCNTNYKIVSKVVVERLKDCIAVRDRKWHGIKAGRNGPEISHLMFADDLLLFGEATEKQMCCVMQVLNSFCNLSGQEISHEKTSILFSKNVDRGKKTKLLQISGFHGTEEFGNYLGVPLIGRAPKRRDYQYLVDQVSLKLSRWKATQLSFAGRLTLAKSVMEAVPIYPMMSSKIPKSCLDDIQKMQRSFIWGDTEQKKHFHAIRWEQITVPKWLGGLGVRKLDVMNNACLMKLNWSYQGGSNDLWCKVLRGKYEEARVQSQQKARGTDSSLWKNLVQLKPMLEEFSFWHVGDGASVDAWKQAWLDEGLCIEQHVAIPNHLQGLKVCDLVDSDGKWNWTLLDDWLPIHLKNKVAAILPPDMNNGSDERIGVGGKKCNFSISNMYHNLCSFNKRNVNPMWCKVWKLQVPERVRTFMWLVMHKRLLTNSLKSSMGLGHAMCNFCSDVEETIIHVMRDCPIAVNFWNQVIPVVDRGVFYMGEINQWMNFNLNNSIKWINNGNWCSFWALGCFCLWKWRNQELHEDSFVRPSMPVHHVGRMAMEYRKAMSNSELALGRTRAISMIRWSPPKANFVKLNTDGACKEHIIAGCGGIVRGSEGEWIGGFAKCVGMCNAFIAEMWGVLEGLRYVRRLGFRKVELNIDSAAVVQVIKTGRLQSSTGSALARQIWKLMAMDWEVEVNHIYREANKCADALANMGSNFDYDIKIFYSCPSQLYICS</sequence>
<dbReference type="InterPro" id="IPR026960">
    <property type="entry name" value="RVT-Znf"/>
</dbReference>
<dbReference type="Pfam" id="PF13966">
    <property type="entry name" value="zf-RVT"/>
    <property type="match status" value="1"/>
</dbReference>
<evidence type="ECO:0000313" key="2">
    <source>
        <dbReference type="EMBL" id="GAU31911.1"/>
    </source>
</evidence>
<protein>
    <recommendedName>
        <fullName evidence="1">RNase H type-1 domain-containing protein</fullName>
    </recommendedName>
</protein>
<dbReference type="PROSITE" id="PS50879">
    <property type="entry name" value="RNASE_H_1"/>
    <property type="match status" value="1"/>
</dbReference>
<accession>A0A2Z6MJS8</accession>
<evidence type="ECO:0000313" key="3">
    <source>
        <dbReference type="Proteomes" id="UP000242715"/>
    </source>
</evidence>
<dbReference type="InterPro" id="IPR044730">
    <property type="entry name" value="RNase_H-like_dom_plant"/>
</dbReference>
<dbReference type="InterPro" id="IPR012337">
    <property type="entry name" value="RNaseH-like_sf"/>
</dbReference>
<proteinExistence type="predicted"/>
<dbReference type="AlphaFoldDB" id="A0A2Z6MJS8"/>
<dbReference type="GO" id="GO:0004523">
    <property type="term" value="F:RNA-DNA hybrid ribonuclease activity"/>
    <property type="evidence" value="ECO:0007669"/>
    <property type="project" value="InterPro"/>
</dbReference>
<feature type="domain" description="RNase H type-1" evidence="1">
    <location>
        <begin position="705"/>
        <end position="834"/>
    </location>
</feature>
<reference evidence="3" key="1">
    <citation type="journal article" date="2017" name="Front. Plant Sci.">
        <title>Climate Clever Clovers: New Paradigm to Reduce the Environmental Footprint of Ruminants by Breeding Low Methanogenic Forages Utilizing Haplotype Variation.</title>
        <authorList>
            <person name="Kaur P."/>
            <person name="Appels R."/>
            <person name="Bayer P.E."/>
            <person name="Keeble-Gagnere G."/>
            <person name="Wang J."/>
            <person name="Hirakawa H."/>
            <person name="Shirasawa K."/>
            <person name="Vercoe P."/>
            <person name="Stefanova K."/>
            <person name="Durmic Z."/>
            <person name="Nichols P."/>
            <person name="Revell C."/>
            <person name="Isobe S.N."/>
            <person name="Edwards D."/>
            <person name="Erskine W."/>
        </authorList>
    </citation>
    <scope>NUCLEOTIDE SEQUENCE [LARGE SCALE GENOMIC DNA]</scope>
    <source>
        <strain evidence="3">cv. Daliak</strain>
    </source>
</reference>
<organism evidence="2 3">
    <name type="scientific">Trifolium subterraneum</name>
    <name type="common">Subterranean clover</name>
    <dbReference type="NCBI Taxonomy" id="3900"/>
    <lineage>
        <taxon>Eukaryota</taxon>
        <taxon>Viridiplantae</taxon>
        <taxon>Streptophyta</taxon>
        <taxon>Embryophyta</taxon>
        <taxon>Tracheophyta</taxon>
        <taxon>Spermatophyta</taxon>
        <taxon>Magnoliopsida</taxon>
        <taxon>eudicotyledons</taxon>
        <taxon>Gunneridae</taxon>
        <taxon>Pentapetalae</taxon>
        <taxon>rosids</taxon>
        <taxon>fabids</taxon>
        <taxon>Fabales</taxon>
        <taxon>Fabaceae</taxon>
        <taxon>Papilionoideae</taxon>
        <taxon>50 kb inversion clade</taxon>
        <taxon>NPAAA clade</taxon>
        <taxon>Hologalegina</taxon>
        <taxon>IRL clade</taxon>
        <taxon>Trifolieae</taxon>
        <taxon>Trifolium</taxon>
    </lineage>
</organism>
<gene>
    <name evidence="2" type="ORF">TSUD_270960</name>
</gene>
<dbReference type="PANTHER" id="PTHR33116">
    <property type="entry name" value="REVERSE TRANSCRIPTASE ZINC-BINDING DOMAIN-CONTAINING PROTEIN-RELATED-RELATED"/>
    <property type="match status" value="1"/>
</dbReference>
<dbReference type="Pfam" id="PF13456">
    <property type="entry name" value="RVT_3"/>
    <property type="match status" value="1"/>
</dbReference>
<dbReference type="PANTHER" id="PTHR33116:SF70">
    <property type="entry name" value="NON-LTR RETROELEMENT REVERSE TRANSCRIPTASE-LIKE PROTEIN"/>
    <property type="match status" value="1"/>
</dbReference>
<dbReference type="Proteomes" id="UP000242715">
    <property type="component" value="Unassembled WGS sequence"/>
</dbReference>
<dbReference type="Gene3D" id="3.30.420.10">
    <property type="entry name" value="Ribonuclease H-like superfamily/Ribonuclease H"/>
    <property type="match status" value="1"/>
</dbReference>
<evidence type="ECO:0000259" key="1">
    <source>
        <dbReference type="PROSITE" id="PS50879"/>
    </source>
</evidence>
<dbReference type="GO" id="GO:0003676">
    <property type="term" value="F:nucleic acid binding"/>
    <property type="evidence" value="ECO:0007669"/>
    <property type="project" value="InterPro"/>
</dbReference>
<dbReference type="EMBL" id="DF973471">
    <property type="protein sequence ID" value="GAU31911.1"/>
    <property type="molecule type" value="Genomic_DNA"/>
</dbReference>
<dbReference type="OrthoDB" id="1419684at2759"/>